<evidence type="ECO:0000313" key="4">
    <source>
        <dbReference type="Proteomes" id="UP000076998"/>
    </source>
</evidence>
<dbReference type="RefSeq" id="WP_064003382.1">
    <property type="nucleotide sequence ID" value="NZ_LSTV01000004.1"/>
</dbReference>
<feature type="domain" description="HNH nuclease" evidence="2">
    <location>
        <begin position="364"/>
        <end position="416"/>
    </location>
</feature>
<protein>
    <submittedName>
        <fullName evidence="3">HNH endonuclease</fullName>
    </submittedName>
</protein>
<feature type="compositionally biased region" description="Pro residues" evidence="1">
    <location>
        <begin position="457"/>
        <end position="474"/>
    </location>
</feature>
<comment type="caution">
    <text evidence="3">The sequence shown here is derived from an EMBL/GenBank/DDBJ whole genome shotgun (WGS) entry which is preliminary data.</text>
</comment>
<gene>
    <name evidence="3" type="ORF">AYL44_11255</name>
</gene>
<keyword evidence="3" id="KW-0255">Endonuclease</keyword>
<reference evidence="3 4" key="1">
    <citation type="submission" date="2016-02" db="EMBL/GenBank/DDBJ databases">
        <authorList>
            <person name="Wen L."/>
            <person name="He K."/>
            <person name="Yang H."/>
        </authorList>
    </citation>
    <scope>NUCLEOTIDE SEQUENCE [LARGE SCALE GENOMIC DNA]</scope>
    <source>
        <strain evidence="3 4">CD11_3</strain>
    </source>
</reference>
<dbReference type="CDD" id="cd00085">
    <property type="entry name" value="HNHc"/>
    <property type="match status" value="1"/>
</dbReference>
<sequence>MTDAAETPGGEDYLATLAGIVADVGDVAVELARVQIRELRALAAAGRLAETQTAQRNARVQVHDMALRSIAAEVGGVMRVTDRTVQRHIGEARTLVEGFPATVEAWEQGRIVRGHAIAILETGTSLPAEMWAEFEQVAISRCERDTPNRVRGELEILAHRMHPRSFAERHEEAAATRCVRIVPGRDGMSDVVATVPTVIAEGIHDRLTQQARAIIDTRDERAAARGGAGVAFGEAAATCNTDGDIDGDRGDDAATIIATDQRSIDQVRADVFADLLLAGTPALDDTGDTTAGPLGAIRARVQVLVPASTLTGQDDGPCDLTGRSPIDPATARTLAGGTHIWERLFHDPTTGVTVATDSYRVPSGMRRFLQARDQHCRFPGCRVAAIRCEVDHTHDHALGGRTELTNLAHLCQRHHSMKQFTAWRVRQLKGGVLEWTSPLGRTYREDVPTPAVAFTPAAPPPPPPPIAPAEPAPF</sequence>
<evidence type="ECO:0000256" key="1">
    <source>
        <dbReference type="SAM" id="MobiDB-lite"/>
    </source>
</evidence>
<evidence type="ECO:0000259" key="2">
    <source>
        <dbReference type="SMART" id="SM00507"/>
    </source>
</evidence>
<dbReference type="Pfam" id="PF02720">
    <property type="entry name" value="DUF222"/>
    <property type="match status" value="1"/>
</dbReference>
<proteinExistence type="predicted"/>
<organism evidence="3 4">
    <name type="scientific">Microbacterium oleivorans</name>
    <dbReference type="NCBI Taxonomy" id="273677"/>
    <lineage>
        <taxon>Bacteria</taxon>
        <taxon>Bacillati</taxon>
        <taxon>Actinomycetota</taxon>
        <taxon>Actinomycetes</taxon>
        <taxon>Micrococcales</taxon>
        <taxon>Microbacteriaceae</taxon>
        <taxon>Microbacterium</taxon>
    </lineage>
</organism>
<dbReference type="OrthoDB" id="3261064at2"/>
<name>A0A177K7Q2_9MICO</name>
<dbReference type="GO" id="GO:0004519">
    <property type="term" value="F:endonuclease activity"/>
    <property type="evidence" value="ECO:0007669"/>
    <property type="project" value="UniProtKB-KW"/>
</dbReference>
<evidence type="ECO:0000313" key="3">
    <source>
        <dbReference type="EMBL" id="OAH49429.1"/>
    </source>
</evidence>
<dbReference type="InterPro" id="IPR003870">
    <property type="entry name" value="DUF222"/>
</dbReference>
<dbReference type="EMBL" id="LSTV01000004">
    <property type="protein sequence ID" value="OAH49429.1"/>
    <property type="molecule type" value="Genomic_DNA"/>
</dbReference>
<dbReference type="AlphaFoldDB" id="A0A177K7Q2"/>
<dbReference type="InterPro" id="IPR003615">
    <property type="entry name" value="HNH_nuc"/>
</dbReference>
<dbReference type="SMART" id="SM00507">
    <property type="entry name" value="HNHc"/>
    <property type="match status" value="1"/>
</dbReference>
<accession>A0A177K7Q2</accession>
<keyword evidence="3" id="KW-0378">Hydrolase</keyword>
<dbReference type="Proteomes" id="UP000076998">
    <property type="component" value="Unassembled WGS sequence"/>
</dbReference>
<dbReference type="Gene3D" id="1.10.30.50">
    <property type="match status" value="1"/>
</dbReference>
<keyword evidence="3" id="KW-0540">Nuclease</keyword>
<feature type="region of interest" description="Disordered" evidence="1">
    <location>
        <begin position="455"/>
        <end position="474"/>
    </location>
</feature>